<dbReference type="CDD" id="cd05344">
    <property type="entry name" value="BKR_like_SDR_like"/>
    <property type="match status" value="1"/>
</dbReference>
<gene>
    <name evidence="3" type="ORF">DLM86_08875</name>
</gene>
<dbReference type="InterPro" id="IPR002347">
    <property type="entry name" value="SDR_fam"/>
</dbReference>
<dbReference type="InterPro" id="IPR036291">
    <property type="entry name" value="NAD(P)-bd_dom_sf"/>
</dbReference>
<dbReference type="Gene3D" id="3.40.50.720">
    <property type="entry name" value="NAD(P)-binding Rossmann-like Domain"/>
    <property type="match status" value="1"/>
</dbReference>
<dbReference type="InterPro" id="IPR050259">
    <property type="entry name" value="SDR"/>
</dbReference>
<dbReference type="FunFam" id="3.40.50.720:FF:000084">
    <property type="entry name" value="Short-chain dehydrogenase reductase"/>
    <property type="match status" value="1"/>
</dbReference>
<dbReference type="RefSeq" id="WP_110839619.1">
    <property type="nucleotide sequence ID" value="NZ_QJVJ01000003.1"/>
</dbReference>
<evidence type="ECO:0000313" key="3">
    <source>
        <dbReference type="EMBL" id="PYI55819.1"/>
    </source>
</evidence>
<dbReference type="GO" id="GO:0016491">
    <property type="term" value="F:oxidoreductase activity"/>
    <property type="evidence" value="ECO:0007669"/>
    <property type="project" value="UniProtKB-KW"/>
</dbReference>
<proteinExistence type="inferred from homology"/>
<keyword evidence="4" id="KW-1185">Reference proteome</keyword>
<reference evidence="3 4" key="1">
    <citation type="submission" date="2018-05" db="EMBL/GenBank/DDBJ databases">
        <title>Paenibacillus flagellatus sp. nov., isolated from selenium mineral soil.</title>
        <authorList>
            <person name="Dai X."/>
        </authorList>
    </citation>
    <scope>NUCLEOTIDE SEQUENCE [LARGE SCALE GENOMIC DNA]</scope>
    <source>
        <strain evidence="3 4">DXL2</strain>
    </source>
</reference>
<dbReference type="GO" id="GO:0008206">
    <property type="term" value="P:bile acid metabolic process"/>
    <property type="evidence" value="ECO:0007669"/>
    <property type="project" value="UniProtKB-ARBA"/>
</dbReference>
<dbReference type="EMBL" id="QJVJ01000003">
    <property type="protein sequence ID" value="PYI55819.1"/>
    <property type="molecule type" value="Genomic_DNA"/>
</dbReference>
<evidence type="ECO:0000313" key="4">
    <source>
        <dbReference type="Proteomes" id="UP000247476"/>
    </source>
</evidence>
<name>A0A2V5K8I8_9BACL</name>
<accession>A0A2V5K8I8</accession>
<organism evidence="3 4">
    <name type="scientific">Paenibacillus flagellatus</name>
    <dbReference type="NCBI Taxonomy" id="2211139"/>
    <lineage>
        <taxon>Bacteria</taxon>
        <taxon>Bacillati</taxon>
        <taxon>Bacillota</taxon>
        <taxon>Bacilli</taxon>
        <taxon>Bacillales</taxon>
        <taxon>Paenibacillaceae</taxon>
        <taxon>Paenibacillus</taxon>
    </lineage>
</organism>
<dbReference type="AlphaFoldDB" id="A0A2V5K8I8"/>
<evidence type="ECO:0000256" key="1">
    <source>
        <dbReference type="ARBA" id="ARBA00006484"/>
    </source>
</evidence>
<dbReference type="PRINTS" id="PR00081">
    <property type="entry name" value="GDHRDH"/>
</dbReference>
<comment type="caution">
    <text evidence="3">The sequence shown here is derived from an EMBL/GenBank/DDBJ whole genome shotgun (WGS) entry which is preliminary data.</text>
</comment>
<dbReference type="PANTHER" id="PTHR42879:SF6">
    <property type="entry name" value="NADPH-DEPENDENT REDUCTASE BACG"/>
    <property type="match status" value="1"/>
</dbReference>
<protein>
    <submittedName>
        <fullName evidence="3">3-oxoacyl-ACP reductase</fullName>
    </submittedName>
</protein>
<dbReference type="SUPFAM" id="SSF51735">
    <property type="entry name" value="NAD(P)-binding Rossmann-fold domains"/>
    <property type="match status" value="1"/>
</dbReference>
<sequence>MDMQLNGKTVLVTAGSKGLGKASAIEFAREGANVVIASRSVEHLEAAKREIEAASGREAVAVAADVNKTDDVARAVRAAVDWTGRLDVLVTNAGGPPGGGFEQFDDNAWEAAFRQNLMSVVRLVRESLPHMKKQGAGRIVNLTSVSVKQPIADLILSNVFRAGVYALTKSLSAEYGKDGILVNTVGPGRIETDRIVELDRLAADRRGWTEEQVREQFMAQIPLGRYGTPEEFAKTVVYLGSFANTYVTGQAVLVDGGMVRAL</sequence>
<dbReference type="OrthoDB" id="9803333at2"/>
<comment type="similarity">
    <text evidence="1">Belongs to the short-chain dehydrogenases/reductases (SDR) family.</text>
</comment>
<dbReference type="PANTHER" id="PTHR42879">
    <property type="entry name" value="3-OXOACYL-(ACYL-CARRIER-PROTEIN) REDUCTASE"/>
    <property type="match status" value="1"/>
</dbReference>
<dbReference type="Proteomes" id="UP000247476">
    <property type="component" value="Unassembled WGS sequence"/>
</dbReference>
<dbReference type="PRINTS" id="PR00080">
    <property type="entry name" value="SDRFAMILY"/>
</dbReference>
<evidence type="ECO:0000256" key="2">
    <source>
        <dbReference type="ARBA" id="ARBA00023002"/>
    </source>
</evidence>
<dbReference type="Pfam" id="PF13561">
    <property type="entry name" value="adh_short_C2"/>
    <property type="match status" value="1"/>
</dbReference>
<keyword evidence="2" id="KW-0560">Oxidoreductase</keyword>